<dbReference type="InterPro" id="IPR001524">
    <property type="entry name" value="Glyco_hydro_6_CS"/>
</dbReference>
<evidence type="ECO:0000256" key="3">
    <source>
        <dbReference type="ARBA" id="ARBA00023277"/>
    </source>
</evidence>
<dbReference type="InterPro" id="IPR016288">
    <property type="entry name" value="Beta_cellobiohydrolase"/>
</dbReference>
<keyword evidence="2 7" id="KW-0136">Cellulose degradation</keyword>
<evidence type="ECO:0000256" key="5">
    <source>
        <dbReference type="ARBA" id="ARBA00023326"/>
    </source>
</evidence>
<dbReference type="Gene3D" id="3.20.20.40">
    <property type="entry name" value="1, 4-beta cellobiohydrolase"/>
    <property type="match status" value="1"/>
</dbReference>
<dbReference type="InterPro" id="IPR036434">
    <property type="entry name" value="Beta_cellobiohydrolase_sf"/>
</dbReference>
<sequence>MAAALNPTRPLAITGSMYLSTATDAWQAYLTASDPLVRREYYNIASTPTSIWLGGSSGDAAMVAGVVADAASSGLVPQFVLYAMPGRDCGGLASGGLDSAVAYEQWVHGVVTAL</sequence>
<comment type="similarity">
    <text evidence="7">Belongs to the glycosyl hydrolase family 6.</text>
</comment>
<evidence type="ECO:0000256" key="1">
    <source>
        <dbReference type="ARBA" id="ARBA00022801"/>
    </source>
</evidence>
<dbReference type="PRINTS" id="PR00733">
    <property type="entry name" value="GLHYDRLASE6"/>
</dbReference>
<accession>A0A060BU47</accession>
<dbReference type="SUPFAM" id="SSF51989">
    <property type="entry name" value="Glycosyl hydrolases family 6, cellulases"/>
    <property type="match status" value="1"/>
</dbReference>
<dbReference type="GO" id="GO:0004553">
    <property type="term" value="F:hydrolase activity, hydrolyzing O-glycosyl compounds"/>
    <property type="evidence" value="ECO:0007669"/>
    <property type="project" value="InterPro"/>
</dbReference>
<protein>
    <recommendedName>
        <fullName evidence="7">Glucanase</fullName>
        <ecNumber evidence="7">3.2.1.-</ecNumber>
    </recommendedName>
</protein>
<evidence type="ECO:0000256" key="2">
    <source>
        <dbReference type="ARBA" id="ARBA00023001"/>
    </source>
</evidence>
<dbReference type="PROSITE" id="PS00655">
    <property type="entry name" value="GLYCOSYL_HYDROL_F6_1"/>
    <property type="match status" value="1"/>
</dbReference>
<organism evidence="8">
    <name type="scientific">uncultured Capnocytophaga sp</name>
    <dbReference type="NCBI Taxonomy" id="159273"/>
    <lineage>
        <taxon>Bacteria</taxon>
        <taxon>Pseudomonadati</taxon>
        <taxon>Bacteroidota</taxon>
        <taxon>Flavobacteriia</taxon>
        <taxon>Flavobacteriales</taxon>
        <taxon>Flavobacteriaceae</taxon>
        <taxon>Capnocytophaga</taxon>
        <taxon>environmental samples</taxon>
    </lineage>
</organism>
<feature type="active site" evidence="6">
    <location>
        <position position="88"/>
    </location>
</feature>
<evidence type="ECO:0000256" key="4">
    <source>
        <dbReference type="ARBA" id="ARBA00023295"/>
    </source>
</evidence>
<keyword evidence="1 7" id="KW-0378">Hydrolase</keyword>
<keyword evidence="3 7" id="KW-0119">Carbohydrate metabolism</keyword>
<evidence type="ECO:0000313" key="8">
    <source>
        <dbReference type="EMBL" id="AIA84041.1"/>
    </source>
</evidence>
<dbReference type="EMBL" id="KF116794">
    <property type="protein sequence ID" value="AIA84041.1"/>
    <property type="molecule type" value="Genomic_DNA"/>
</dbReference>
<proteinExistence type="inferred from homology"/>
<dbReference type="Pfam" id="PF01341">
    <property type="entry name" value="Glyco_hydro_6"/>
    <property type="match status" value="1"/>
</dbReference>
<dbReference type="EC" id="3.2.1.-" evidence="7"/>
<reference evidence="8" key="1">
    <citation type="journal article" date="2013" name="Environ. Microbiol.">
        <title>Seasonally variable intestinal metagenomes of the red palm weevil (Rhynchophorus ferrugineus).</title>
        <authorList>
            <person name="Jia S."/>
            <person name="Zhang X."/>
            <person name="Zhang G."/>
            <person name="Yin A."/>
            <person name="Zhang S."/>
            <person name="Li F."/>
            <person name="Wang L."/>
            <person name="Zhao D."/>
            <person name="Yun Q."/>
            <person name="Tala"/>
            <person name="Wang J."/>
            <person name="Sun G."/>
            <person name="Baabdullah M."/>
            <person name="Yu X."/>
            <person name="Hu S."/>
            <person name="Al-Mssallem I.S."/>
            <person name="Yu J."/>
        </authorList>
    </citation>
    <scope>NUCLEOTIDE SEQUENCE</scope>
</reference>
<evidence type="ECO:0000256" key="7">
    <source>
        <dbReference type="RuleBase" id="RU361186"/>
    </source>
</evidence>
<keyword evidence="4 7" id="KW-0326">Glycosidase</keyword>
<name>A0A060BU47_9FLAO</name>
<evidence type="ECO:0000256" key="6">
    <source>
        <dbReference type="PROSITE-ProRule" id="PRU10056"/>
    </source>
</evidence>
<feature type="non-terminal residue" evidence="8">
    <location>
        <position position="114"/>
    </location>
</feature>
<keyword evidence="5 7" id="KW-0624">Polysaccharide degradation</keyword>
<dbReference type="GO" id="GO:0030245">
    <property type="term" value="P:cellulose catabolic process"/>
    <property type="evidence" value="ECO:0007669"/>
    <property type="project" value="UniProtKB-KW"/>
</dbReference>
<dbReference type="AlphaFoldDB" id="A0A060BU47"/>